<dbReference type="Proteomes" id="UP000189739">
    <property type="component" value="Unassembled WGS sequence"/>
</dbReference>
<gene>
    <name evidence="5" type="ORF">BC343_07680</name>
</gene>
<dbReference type="STRING" id="1792845.BC343_07680"/>
<organism evidence="5 6">
    <name type="scientific">Mucilaginibacter pedocola</name>
    <dbReference type="NCBI Taxonomy" id="1792845"/>
    <lineage>
        <taxon>Bacteria</taxon>
        <taxon>Pseudomonadati</taxon>
        <taxon>Bacteroidota</taxon>
        <taxon>Sphingobacteriia</taxon>
        <taxon>Sphingobacteriales</taxon>
        <taxon>Sphingobacteriaceae</taxon>
        <taxon>Mucilaginibacter</taxon>
    </lineage>
</organism>
<dbReference type="AlphaFoldDB" id="A0A1S9PC75"/>
<keyword evidence="1" id="KW-0677">Repeat</keyword>
<reference evidence="5 6" key="1">
    <citation type="submission" date="2016-07" db="EMBL/GenBank/DDBJ databases">
        <title>Genomic analysis of zinc-resistant bacterium Mucilaginibacter pedocola TBZ30.</title>
        <authorList>
            <person name="Huang J."/>
            <person name="Tang J."/>
        </authorList>
    </citation>
    <scope>NUCLEOTIDE SEQUENCE [LARGE SCALE GENOMIC DNA]</scope>
    <source>
        <strain evidence="5 6">TBZ30</strain>
    </source>
</reference>
<dbReference type="SUPFAM" id="SSF48452">
    <property type="entry name" value="TPR-like"/>
    <property type="match status" value="3"/>
</dbReference>
<dbReference type="Pfam" id="PF13374">
    <property type="entry name" value="TPR_10"/>
    <property type="match status" value="1"/>
</dbReference>
<accession>A0A1S9PC75</accession>
<dbReference type="RefSeq" id="WP_078349237.1">
    <property type="nucleotide sequence ID" value="NZ_MBTF01000023.1"/>
</dbReference>
<protein>
    <recommendedName>
        <fullName evidence="7">Anaphase-promoting complex subunit 5 domain-containing protein</fullName>
    </recommendedName>
</protein>
<evidence type="ECO:0000256" key="4">
    <source>
        <dbReference type="SAM" id="Coils"/>
    </source>
</evidence>
<comment type="caution">
    <text evidence="5">The sequence shown here is derived from an EMBL/GenBank/DDBJ whole genome shotgun (WGS) entry which is preliminary data.</text>
</comment>
<dbReference type="SMART" id="SM00028">
    <property type="entry name" value="TPR"/>
    <property type="match status" value="6"/>
</dbReference>
<dbReference type="Pfam" id="PF13181">
    <property type="entry name" value="TPR_8"/>
    <property type="match status" value="1"/>
</dbReference>
<dbReference type="InterPro" id="IPR011990">
    <property type="entry name" value="TPR-like_helical_dom_sf"/>
</dbReference>
<dbReference type="InterPro" id="IPR019734">
    <property type="entry name" value="TPR_rpt"/>
</dbReference>
<evidence type="ECO:0000313" key="5">
    <source>
        <dbReference type="EMBL" id="OOQ58539.1"/>
    </source>
</evidence>
<dbReference type="PANTHER" id="PTHR45641">
    <property type="entry name" value="TETRATRICOPEPTIDE REPEAT PROTEIN (AFU_ORTHOLOGUE AFUA_6G03870)"/>
    <property type="match status" value="1"/>
</dbReference>
<dbReference type="OrthoDB" id="9771112at2"/>
<keyword evidence="4" id="KW-0175">Coiled coil</keyword>
<dbReference type="PANTHER" id="PTHR45641:SF19">
    <property type="entry name" value="NEPHROCYSTIN-3"/>
    <property type="match status" value="1"/>
</dbReference>
<evidence type="ECO:0008006" key="7">
    <source>
        <dbReference type="Google" id="ProtNLM"/>
    </source>
</evidence>
<evidence type="ECO:0000256" key="2">
    <source>
        <dbReference type="ARBA" id="ARBA00022803"/>
    </source>
</evidence>
<evidence type="ECO:0000256" key="1">
    <source>
        <dbReference type="ARBA" id="ARBA00022737"/>
    </source>
</evidence>
<feature type="repeat" description="TPR" evidence="3">
    <location>
        <begin position="223"/>
        <end position="256"/>
    </location>
</feature>
<keyword evidence="6" id="KW-1185">Reference proteome</keyword>
<feature type="coiled-coil region" evidence="4">
    <location>
        <begin position="268"/>
        <end position="295"/>
    </location>
</feature>
<evidence type="ECO:0000313" key="6">
    <source>
        <dbReference type="Proteomes" id="UP000189739"/>
    </source>
</evidence>
<keyword evidence="2 3" id="KW-0802">TPR repeat</keyword>
<name>A0A1S9PC75_9SPHI</name>
<evidence type="ECO:0000256" key="3">
    <source>
        <dbReference type="PROSITE-ProRule" id="PRU00339"/>
    </source>
</evidence>
<proteinExistence type="predicted"/>
<sequence>MSFIQYNSVKIDGDNNLVLQLVDGGNLRIALNEFIDKFTHEKDQRIKELQDALFDKSKVVMLTEERVSTLAAELDRVTKERDSLSVQITKIIEDFSQKDIAASNELYKQAFNLFINAKLDEALALLSEARLQDELLLIQQREEVSKRERRNLADNYLLRAEMLKLKFDFEEASECFKSASLICSEWKYKLEAGNFFKFVNQFDKAELYFNEALSQSDYPEEKAIALNNLAVLQSQANEYNKATENFTQALALYRQLATLNPEMFLKDIATTLQNLANVQSNMQEYEKAEINYKESISLSRQLESTYPGSYLNQLAATLNNYATLQKNRNAYDIAEVNYAEALSIRTKLATENPQTFLPDLATTLNNIGNLNSNRSQHVQAEANYNRALAIRRQLAAENPQTYLPDVAMTLNNLANSQRFRNDYTMAYSGYEEALIIRRHLATVNPKVFLPDVAMTLVNMATLYSYVNIFQNREKALKCSMEAITIALQFSEFMPLCEKYIQISCRVLTHWGEDTEAFLDSIKSK</sequence>
<dbReference type="PROSITE" id="PS50005">
    <property type="entry name" value="TPR"/>
    <property type="match status" value="1"/>
</dbReference>
<dbReference type="EMBL" id="MBTF01000023">
    <property type="protein sequence ID" value="OOQ58539.1"/>
    <property type="molecule type" value="Genomic_DNA"/>
</dbReference>
<dbReference type="Gene3D" id="1.25.40.10">
    <property type="entry name" value="Tetratricopeptide repeat domain"/>
    <property type="match status" value="3"/>
</dbReference>